<dbReference type="EMBL" id="MU004198">
    <property type="protein sequence ID" value="KAF2489979.1"/>
    <property type="molecule type" value="Genomic_DNA"/>
</dbReference>
<sequence>MPNTFTHASTTHLHLTLHTTSLVLTFPAPFLFFLSLYALLVASITSPFTLLWPYILSSISTGYVLSLERRALGTRTLSRRWYGRLQGYRLGAMLVVYLPFVVAAIFSRGLRMMIAEVIGYSNLFWEIIGWLNVVHWLLAIFSAAYTPFYHPSRHPTSPLPSHNGDIPLPTDSHYTDERSENDLSPEDDSDMPLPAPLQPHSGRAEDQSANGPTLRISSIL</sequence>
<gene>
    <name evidence="3" type="ORF">BU16DRAFT_567074</name>
</gene>
<feature type="transmembrane region" description="Helical" evidence="2">
    <location>
        <begin position="88"/>
        <end position="107"/>
    </location>
</feature>
<keyword evidence="4" id="KW-1185">Reference proteome</keyword>
<name>A0A6A6QD14_9PEZI</name>
<reference evidence="3" key="1">
    <citation type="journal article" date="2020" name="Stud. Mycol.">
        <title>101 Dothideomycetes genomes: a test case for predicting lifestyles and emergence of pathogens.</title>
        <authorList>
            <person name="Haridas S."/>
            <person name="Albert R."/>
            <person name="Binder M."/>
            <person name="Bloem J."/>
            <person name="Labutti K."/>
            <person name="Salamov A."/>
            <person name="Andreopoulos B."/>
            <person name="Baker S."/>
            <person name="Barry K."/>
            <person name="Bills G."/>
            <person name="Bluhm B."/>
            <person name="Cannon C."/>
            <person name="Castanera R."/>
            <person name="Culley D."/>
            <person name="Daum C."/>
            <person name="Ezra D."/>
            <person name="Gonzalez J."/>
            <person name="Henrissat B."/>
            <person name="Kuo A."/>
            <person name="Liang C."/>
            <person name="Lipzen A."/>
            <person name="Lutzoni F."/>
            <person name="Magnuson J."/>
            <person name="Mondo S."/>
            <person name="Nolan M."/>
            <person name="Ohm R."/>
            <person name="Pangilinan J."/>
            <person name="Park H.-J."/>
            <person name="Ramirez L."/>
            <person name="Alfaro M."/>
            <person name="Sun H."/>
            <person name="Tritt A."/>
            <person name="Yoshinaga Y."/>
            <person name="Zwiers L.-H."/>
            <person name="Turgeon B."/>
            <person name="Goodwin S."/>
            <person name="Spatafora J."/>
            <person name="Crous P."/>
            <person name="Grigoriev I."/>
        </authorList>
    </citation>
    <scope>NUCLEOTIDE SEQUENCE</scope>
    <source>
        <strain evidence="3">CBS 269.34</strain>
    </source>
</reference>
<evidence type="ECO:0000256" key="1">
    <source>
        <dbReference type="SAM" id="MobiDB-lite"/>
    </source>
</evidence>
<dbReference type="Proteomes" id="UP000799750">
    <property type="component" value="Unassembled WGS sequence"/>
</dbReference>
<feature type="transmembrane region" description="Helical" evidence="2">
    <location>
        <begin position="127"/>
        <end position="148"/>
    </location>
</feature>
<evidence type="ECO:0000256" key="2">
    <source>
        <dbReference type="SAM" id="Phobius"/>
    </source>
</evidence>
<keyword evidence="2" id="KW-0472">Membrane</keyword>
<dbReference type="AlphaFoldDB" id="A0A6A6QD14"/>
<keyword evidence="2" id="KW-1133">Transmembrane helix</keyword>
<feature type="transmembrane region" description="Helical" evidence="2">
    <location>
        <begin position="21"/>
        <end position="44"/>
    </location>
</feature>
<keyword evidence="2" id="KW-0812">Transmembrane</keyword>
<feature type="compositionally biased region" description="Polar residues" evidence="1">
    <location>
        <begin position="207"/>
        <end position="220"/>
    </location>
</feature>
<evidence type="ECO:0000313" key="3">
    <source>
        <dbReference type="EMBL" id="KAF2489979.1"/>
    </source>
</evidence>
<evidence type="ECO:0000313" key="4">
    <source>
        <dbReference type="Proteomes" id="UP000799750"/>
    </source>
</evidence>
<protein>
    <submittedName>
        <fullName evidence="3">Uncharacterized protein</fullName>
    </submittedName>
</protein>
<feature type="transmembrane region" description="Helical" evidence="2">
    <location>
        <begin position="50"/>
        <end position="67"/>
    </location>
</feature>
<dbReference type="OrthoDB" id="10560190at2759"/>
<organism evidence="3 4">
    <name type="scientific">Lophium mytilinum</name>
    <dbReference type="NCBI Taxonomy" id="390894"/>
    <lineage>
        <taxon>Eukaryota</taxon>
        <taxon>Fungi</taxon>
        <taxon>Dikarya</taxon>
        <taxon>Ascomycota</taxon>
        <taxon>Pezizomycotina</taxon>
        <taxon>Dothideomycetes</taxon>
        <taxon>Pleosporomycetidae</taxon>
        <taxon>Mytilinidiales</taxon>
        <taxon>Mytilinidiaceae</taxon>
        <taxon>Lophium</taxon>
    </lineage>
</organism>
<accession>A0A6A6QD14</accession>
<feature type="region of interest" description="Disordered" evidence="1">
    <location>
        <begin position="159"/>
        <end position="220"/>
    </location>
</feature>
<proteinExistence type="predicted"/>